<dbReference type="GO" id="GO:0030837">
    <property type="term" value="P:negative regulation of actin filament polymerization"/>
    <property type="evidence" value="ECO:0007669"/>
    <property type="project" value="InterPro"/>
</dbReference>
<dbReference type="EC" id="3.1.3.16" evidence="3"/>
<feature type="compositionally biased region" description="Polar residues" evidence="9">
    <location>
        <begin position="530"/>
        <end position="540"/>
    </location>
</feature>
<evidence type="ECO:0000256" key="6">
    <source>
        <dbReference type="ARBA" id="ARBA00022912"/>
    </source>
</evidence>
<keyword evidence="5" id="KW-0378">Hydrolase</keyword>
<dbReference type="GO" id="GO:0005856">
    <property type="term" value="C:cytoskeleton"/>
    <property type="evidence" value="ECO:0007669"/>
    <property type="project" value="UniProtKB-SubCell"/>
</dbReference>
<evidence type="ECO:0000256" key="4">
    <source>
        <dbReference type="ARBA" id="ARBA00022490"/>
    </source>
</evidence>
<comment type="subcellular location">
    <subcellularLocation>
        <location evidence="1">Cytoplasm</location>
        <location evidence="1">Cytoskeleton</location>
    </subcellularLocation>
</comment>
<dbReference type="InterPro" id="IPR000387">
    <property type="entry name" value="Tyr_Pase_dom"/>
</dbReference>
<gene>
    <name evidence="13" type="ORF">JTE90_017704</name>
</gene>
<reference evidence="13 14" key="1">
    <citation type="journal article" date="2022" name="Nat. Ecol. Evol.">
        <title>A masculinizing supergene underlies an exaggerated male reproductive morph in a spider.</title>
        <authorList>
            <person name="Hendrickx F."/>
            <person name="De Corte Z."/>
            <person name="Sonet G."/>
            <person name="Van Belleghem S.M."/>
            <person name="Kostlbacher S."/>
            <person name="Vangestel C."/>
        </authorList>
    </citation>
    <scope>NUCLEOTIDE SEQUENCE [LARGE SCALE GENOMIC DNA]</scope>
    <source>
        <strain evidence="13">W744_W776</strain>
    </source>
</reference>
<dbReference type="Pfam" id="PF00782">
    <property type="entry name" value="DSPc"/>
    <property type="match status" value="1"/>
</dbReference>
<dbReference type="PROSITE" id="PS51998">
    <property type="entry name" value="DEK_C"/>
    <property type="match status" value="1"/>
</dbReference>
<feature type="region of interest" description="Disordered" evidence="9">
    <location>
        <begin position="226"/>
        <end position="245"/>
    </location>
</feature>
<dbReference type="PANTHER" id="PTHR45864">
    <property type="entry name" value="SLINGSHOT PROTEIN PHOSPHATASE HOMOLOG"/>
    <property type="match status" value="1"/>
</dbReference>
<feature type="domain" description="Tyrosine specific protein phosphatases" evidence="11">
    <location>
        <begin position="368"/>
        <end position="422"/>
    </location>
</feature>
<feature type="region of interest" description="Disordered" evidence="9">
    <location>
        <begin position="452"/>
        <end position="493"/>
    </location>
</feature>
<evidence type="ECO:0000256" key="8">
    <source>
        <dbReference type="ARBA" id="ARBA00048336"/>
    </source>
</evidence>
<evidence type="ECO:0000313" key="13">
    <source>
        <dbReference type="EMBL" id="KAG8180190.1"/>
    </source>
</evidence>
<evidence type="ECO:0000256" key="1">
    <source>
        <dbReference type="ARBA" id="ARBA00004245"/>
    </source>
</evidence>
<dbReference type="PROSITE" id="PS00383">
    <property type="entry name" value="TYR_PHOSPHATASE_1"/>
    <property type="match status" value="1"/>
</dbReference>
<accession>A0AAV6U896</accession>
<name>A0AAV6U896_9ARAC</name>
<dbReference type="InterPro" id="IPR014876">
    <property type="entry name" value="DEK_C"/>
</dbReference>
<comment type="catalytic activity">
    <reaction evidence="8">
        <text>O-phospho-L-threonyl-[protein] + H2O = L-threonyl-[protein] + phosphate</text>
        <dbReference type="Rhea" id="RHEA:47004"/>
        <dbReference type="Rhea" id="RHEA-COMP:11060"/>
        <dbReference type="Rhea" id="RHEA-COMP:11605"/>
        <dbReference type="ChEBI" id="CHEBI:15377"/>
        <dbReference type="ChEBI" id="CHEBI:30013"/>
        <dbReference type="ChEBI" id="CHEBI:43474"/>
        <dbReference type="ChEBI" id="CHEBI:61977"/>
        <dbReference type="EC" id="3.1.3.16"/>
    </reaction>
</comment>
<feature type="compositionally biased region" description="Polar residues" evidence="9">
    <location>
        <begin position="1"/>
        <end position="17"/>
    </location>
</feature>
<keyword evidence="14" id="KW-1185">Reference proteome</keyword>
<evidence type="ECO:0000256" key="2">
    <source>
        <dbReference type="ARBA" id="ARBA00009580"/>
    </source>
</evidence>
<feature type="region of interest" description="Disordered" evidence="9">
    <location>
        <begin position="1360"/>
        <end position="1384"/>
    </location>
</feature>
<dbReference type="Pfam" id="PF23040">
    <property type="entry name" value="PH_SSH1-like_1st"/>
    <property type="match status" value="1"/>
</dbReference>
<keyword evidence="7" id="KW-0206">Cytoskeleton</keyword>
<evidence type="ECO:0000256" key="5">
    <source>
        <dbReference type="ARBA" id="ARBA00022801"/>
    </source>
</evidence>
<dbReference type="GO" id="GO:0004722">
    <property type="term" value="F:protein serine/threonine phosphatase activity"/>
    <property type="evidence" value="ECO:0007669"/>
    <property type="project" value="UniProtKB-EC"/>
</dbReference>
<dbReference type="Gene3D" id="3.90.190.10">
    <property type="entry name" value="Protein tyrosine phosphatase superfamily"/>
    <property type="match status" value="1"/>
</dbReference>
<dbReference type="PANTHER" id="PTHR45864:SF2">
    <property type="entry name" value="PROTEIN PHOSPHATASE SLINGSHOT"/>
    <property type="match status" value="1"/>
</dbReference>
<evidence type="ECO:0000259" key="12">
    <source>
        <dbReference type="PROSITE" id="PS51998"/>
    </source>
</evidence>
<keyword evidence="6" id="KW-0904">Protein phosphatase</keyword>
<organism evidence="13 14">
    <name type="scientific">Oedothorax gibbosus</name>
    <dbReference type="NCBI Taxonomy" id="931172"/>
    <lineage>
        <taxon>Eukaryota</taxon>
        <taxon>Metazoa</taxon>
        <taxon>Ecdysozoa</taxon>
        <taxon>Arthropoda</taxon>
        <taxon>Chelicerata</taxon>
        <taxon>Arachnida</taxon>
        <taxon>Araneae</taxon>
        <taxon>Araneomorphae</taxon>
        <taxon>Entelegynae</taxon>
        <taxon>Araneoidea</taxon>
        <taxon>Linyphiidae</taxon>
        <taxon>Erigoninae</taxon>
        <taxon>Oedothorax</taxon>
    </lineage>
</organism>
<evidence type="ECO:0000256" key="7">
    <source>
        <dbReference type="ARBA" id="ARBA00023212"/>
    </source>
</evidence>
<dbReference type="SUPFAM" id="SSF109715">
    <property type="entry name" value="DEK C-terminal domain"/>
    <property type="match status" value="1"/>
</dbReference>
<evidence type="ECO:0000313" key="14">
    <source>
        <dbReference type="Proteomes" id="UP000827092"/>
    </source>
</evidence>
<evidence type="ECO:0000259" key="10">
    <source>
        <dbReference type="PROSITE" id="PS50054"/>
    </source>
</evidence>
<feature type="region of interest" description="Disordered" evidence="9">
    <location>
        <begin position="521"/>
        <end position="540"/>
    </location>
</feature>
<dbReference type="GO" id="GO:0003779">
    <property type="term" value="F:actin binding"/>
    <property type="evidence" value="ECO:0007669"/>
    <property type="project" value="InterPro"/>
</dbReference>
<dbReference type="InterPro" id="IPR016130">
    <property type="entry name" value="Tyr_Pase_AS"/>
</dbReference>
<dbReference type="Proteomes" id="UP000827092">
    <property type="component" value="Unassembled WGS sequence"/>
</dbReference>
<feature type="region of interest" description="Disordered" evidence="9">
    <location>
        <begin position="555"/>
        <end position="574"/>
    </location>
</feature>
<evidence type="ECO:0000256" key="3">
    <source>
        <dbReference type="ARBA" id="ARBA00013081"/>
    </source>
</evidence>
<dbReference type="InterPro" id="IPR000340">
    <property type="entry name" value="Dual-sp_phosphatase_cat-dom"/>
</dbReference>
<dbReference type="SMART" id="SM00195">
    <property type="entry name" value="DSPc"/>
    <property type="match status" value="1"/>
</dbReference>
<keyword evidence="4" id="KW-0963">Cytoplasm</keyword>
<dbReference type="InterPro" id="IPR020422">
    <property type="entry name" value="TYR_PHOSPHATASE_DUAL_dom"/>
</dbReference>
<dbReference type="InterPro" id="IPR029021">
    <property type="entry name" value="Prot-tyrosine_phosphatase-like"/>
</dbReference>
<feature type="compositionally biased region" description="Acidic residues" evidence="9">
    <location>
        <begin position="18"/>
        <end position="32"/>
    </location>
</feature>
<dbReference type="EMBL" id="JAFNEN010000578">
    <property type="protein sequence ID" value="KAG8180190.1"/>
    <property type="molecule type" value="Genomic_DNA"/>
</dbReference>
<protein>
    <recommendedName>
        <fullName evidence="3">protein-serine/threonine phosphatase</fullName>
        <ecNumber evidence="3">3.1.3.16</ecNumber>
    </recommendedName>
</protein>
<dbReference type="PROSITE" id="PS50054">
    <property type="entry name" value="TYR_PHOSPHATASE_DUAL"/>
    <property type="match status" value="1"/>
</dbReference>
<feature type="region of interest" description="Disordered" evidence="9">
    <location>
        <begin position="1"/>
        <end position="33"/>
    </location>
</feature>
<feature type="compositionally biased region" description="Polar residues" evidence="9">
    <location>
        <begin position="452"/>
        <end position="462"/>
    </location>
</feature>
<comment type="caution">
    <text evidence="13">The sequence shown here is derived from an EMBL/GenBank/DDBJ whole genome shotgun (WGS) entry which is preliminary data.</text>
</comment>
<proteinExistence type="inferred from homology"/>
<feature type="domain" description="DEK-C" evidence="12">
    <location>
        <begin position="244"/>
        <end position="299"/>
    </location>
</feature>
<dbReference type="CDD" id="cd11652">
    <property type="entry name" value="SSH-N"/>
    <property type="match status" value="1"/>
</dbReference>
<dbReference type="PROSITE" id="PS50056">
    <property type="entry name" value="TYR_PHOSPHATASE_2"/>
    <property type="match status" value="1"/>
</dbReference>
<sequence length="1384" mass="153811">MALVTVQRSPNSPGPSTDESDSLDTQEGDEEVTDKKGISECYFAVKGAALVLPHDECIHVHRKNITKGACDIQQHLQSMLYLLHADDILKMAVKLESIHGTRNRYLVVLYHGGGMYQTEESCLLGIDCNKETTIGLLLPVWADTKITLDGDGGFSVTSDGRHHIFKPVSVQAMWSALQTLHKASSKARERNYFKTGGTHQWVEYYESHIASDRSCLNEWHAMDDIESRRPPSPDTLRVQPTEREATERHIRTKLKELMMSVDLDEVTSKYIRTRLEEILDMSLTEFKSFIDQEMLTILGQMDAPAEIFHYLYLGSEWNASNLEELVVNGIGHILNVTREIDNFFPGMFDYQNIRVYDDESTEILHYWDKTYRYIRRAKDEGSKVLVHCKMGISRSASVVIAYVMKAYDWDLQRALDFVKTKRGCIKPNSGFLKQLEIYQGILDASKQRHNSLWRSKSETNLKSAAKPKNKKEEDDSGTRRKVPEKSESLHHLTANFNLSQRPKSWSPREAVADMLFPSSHHRHSTKIYGTGTQSDAPDQDELTFSSLNLESATHLSIPRYGNPEETSESSLPRVSSIKDRINELELQVCDKSVKTETVKQGKETSASSVKSPTSRSGLVFNLANQFESGSKPTSPVDEGLTMRASMEEAIAVSQMKPPVCKHHAVLVKPSHWPAETDEVPCKVSPKVKPSEDVAPCKVVPKVRPSEDIVPCKVSPKMRPTEDIVLSKVNPKIRPAEDIVPSKISPKMRPADDVSCIKVKPNVGEICDKLSTSKASHTSAFKPPPSSQTSCQTLKEKKVLDGSCQTSLEKRLSLNLENSSYSKSLVDRNPYAGNLISEKISSAILNMEKSSKLLDKTSDRNLLVVADKDAAEKSHDRKSPGIISLERVTKSDKTSVSEKSNLVLDRNPNCQTSERKPLGIVNNERISNLHGVPNKSSDKNSPSILERINPLFALNKSSERTSGSYPFEGSHSLSECKNVDRTPPIILNPERVNPLCQTSEKIPPCPKDSRTPSEIEKILEPLSPIKSPFIREAPAPSSRATKVNYFYDKEDIPFTPGRVQRTKQEIEEKNQGNPENLVRTISFDSGFPVPIEVNGRSSVKVIRRSHSLRNDCGKWYPLPALATGAIGAKCGLVGRRSASLSVSTPSVVEAVNRRSHSLRNDCGKWYPLPALATRAIGSNCGLVGWRSASLSVSTPSVVEAVNRVICGTQEVLSGAIPFLKKTSSGSSDSDYDFGSATSLTEIPDPLPPTQVTFPVPGIVQHQKEILKNRITPPEENQTGIVKRLRKELEAKSTQETPTPPSPEDSSENAAKRKPMAPPTPHRKASLDLGFVNRRLGVRGVMKPPDSCIVEIPPAGLTRKLRKQQGSSHPLSKLIKRHPNPLYNTM</sequence>
<dbReference type="InterPro" id="IPR043588">
    <property type="entry name" value="SSH-N"/>
</dbReference>
<dbReference type="Pfam" id="PF08766">
    <property type="entry name" value="DEK_C"/>
    <property type="match status" value="1"/>
</dbReference>
<evidence type="ECO:0000256" key="9">
    <source>
        <dbReference type="SAM" id="MobiDB-lite"/>
    </source>
</evidence>
<evidence type="ECO:0000259" key="11">
    <source>
        <dbReference type="PROSITE" id="PS50056"/>
    </source>
</evidence>
<feature type="compositionally biased region" description="Basic and acidic residues" evidence="9">
    <location>
        <begin position="470"/>
        <end position="490"/>
    </location>
</feature>
<dbReference type="InterPro" id="IPR043587">
    <property type="entry name" value="Phosphatase_SSH-like"/>
</dbReference>
<feature type="region of interest" description="Disordered" evidence="9">
    <location>
        <begin position="1287"/>
        <end position="1326"/>
    </location>
</feature>
<comment type="similarity">
    <text evidence="2">Belongs to the protein-tyrosine phosphatase family.</text>
</comment>
<dbReference type="FunFam" id="3.90.190.10:FF:000004">
    <property type="entry name" value="Protein phosphatase Slingshot homolog 2"/>
    <property type="match status" value="1"/>
</dbReference>
<dbReference type="SUPFAM" id="SSF52799">
    <property type="entry name" value="(Phosphotyrosine protein) phosphatases II"/>
    <property type="match status" value="1"/>
</dbReference>
<feature type="domain" description="Tyrosine-protein phosphatase" evidence="10">
    <location>
        <begin position="303"/>
        <end position="444"/>
    </location>
</feature>